<gene>
    <name evidence="4" type="primary">sttH</name>
    <name evidence="4" type="ORF">A9Y57_01844</name>
</gene>
<evidence type="ECO:0000256" key="1">
    <source>
        <dbReference type="ARBA" id="ARBA00006336"/>
    </source>
</evidence>
<dbReference type="AlphaFoldDB" id="A0A854WPJ5"/>
<dbReference type="RefSeq" id="WP_096633855.1">
    <property type="nucleotide sequence ID" value="NZ_NSGR01000009.1"/>
</dbReference>
<evidence type="ECO:0000313" key="5">
    <source>
        <dbReference type="Proteomes" id="UP000217465"/>
    </source>
</evidence>
<dbReference type="Gene3D" id="3.40.50.850">
    <property type="entry name" value="Isochorismatase-like"/>
    <property type="match status" value="1"/>
</dbReference>
<dbReference type="EMBL" id="NSGR01000009">
    <property type="protein sequence ID" value="PCH11540.1"/>
    <property type="molecule type" value="Genomic_DNA"/>
</dbReference>
<dbReference type="PANTHER" id="PTHR43540">
    <property type="entry name" value="PEROXYUREIDOACRYLATE/UREIDOACRYLATE AMIDOHYDROLASE-RELATED"/>
    <property type="match status" value="1"/>
</dbReference>
<accession>A0A854WPJ5</accession>
<comment type="caution">
    <text evidence="4">The sequence shown here is derived from an EMBL/GenBank/DDBJ whole genome shotgun (WGS) entry which is preliminary data.</text>
</comment>
<proteinExistence type="inferred from homology"/>
<evidence type="ECO:0000256" key="2">
    <source>
        <dbReference type="ARBA" id="ARBA00022801"/>
    </source>
</evidence>
<evidence type="ECO:0000313" key="4">
    <source>
        <dbReference type="EMBL" id="PCH11540.1"/>
    </source>
</evidence>
<dbReference type="PANTHER" id="PTHR43540:SF14">
    <property type="entry name" value="ISOCHORISMATASE"/>
    <property type="match status" value="1"/>
</dbReference>
<evidence type="ECO:0000259" key="3">
    <source>
        <dbReference type="Pfam" id="PF00857"/>
    </source>
</evidence>
<keyword evidence="2 4" id="KW-0378">Hydrolase</keyword>
<dbReference type="CDD" id="cd01014">
    <property type="entry name" value="nicotinamidase_related"/>
    <property type="match status" value="1"/>
</dbReference>
<name>A0A854WPJ5_9STRE</name>
<organism evidence="4 5">
    <name type="scientific">Streptococcus parauberis</name>
    <dbReference type="NCBI Taxonomy" id="1348"/>
    <lineage>
        <taxon>Bacteria</taxon>
        <taxon>Bacillati</taxon>
        <taxon>Bacillota</taxon>
        <taxon>Bacilli</taxon>
        <taxon>Lactobacillales</taxon>
        <taxon>Streptococcaceae</taxon>
        <taxon>Streptococcus</taxon>
    </lineage>
</organism>
<reference evidence="4 5" key="1">
    <citation type="submission" date="2016-06" db="EMBL/GenBank/DDBJ databases">
        <authorList>
            <person name="Haines A.N."/>
            <person name="Council K.R."/>
        </authorList>
    </citation>
    <scope>NUCLEOTIDE SEQUENCE [LARGE SCALE GENOMIC DNA]</scope>
    <source>
        <strain evidence="4 5">SP158-29</strain>
    </source>
</reference>
<dbReference type="SUPFAM" id="SSF52499">
    <property type="entry name" value="Isochorismatase-like hydrolases"/>
    <property type="match status" value="1"/>
</dbReference>
<dbReference type="GO" id="GO:0016787">
    <property type="term" value="F:hydrolase activity"/>
    <property type="evidence" value="ECO:0007669"/>
    <property type="project" value="UniProtKB-KW"/>
</dbReference>
<feature type="domain" description="Isochorismatase-like" evidence="3">
    <location>
        <begin position="4"/>
        <end position="134"/>
    </location>
</feature>
<comment type="similarity">
    <text evidence="1">Belongs to the isochorismatase family.</text>
</comment>
<sequence>MKEALLVVDMQNQLIEEGPYQLIQMVEGIQKLIANFRETKQPVIFVRHNGLGLPLGSRDWEIYPSLSPQKGEKIIDKTFNSAFKKTDLKEYIDNQAITQLVIVGMQTEYCIDATVKSAFDLDIPVILPIGLTSTFDNLLMSAQTLIAHYSDIWQGRFAQLLSLEDLIK</sequence>
<dbReference type="Proteomes" id="UP000217465">
    <property type="component" value="Unassembled WGS sequence"/>
</dbReference>
<dbReference type="InterPro" id="IPR000868">
    <property type="entry name" value="Isochorismatase-like_dom"/>
</dbReference>
<protein>
    <submittedName>
        <fullName evidence="4">Streptothricin hydrolase</fullName>
    </submittedName>
</protein>
<dbReference type="InterPro" id="IPR050272">
    <property type="entry name" value="Isochorismatase-like_hydrls"/>
</dbReference>
<dbReference type="Pfam" id="PF00857">
    <property type="entry name" value="Isochorismatase"/>
    <property type="match status" value="1"/>
</dbReference>
<dbReference type="InterPro" id="IPR036380">
    <property type="entry name" value="Isochorismatase-like_sf"/>
</dbReference>